<dbReference type="AlphaFoldDB" id="A0AAD8M2M7"/>
<dbReference type="PANTHER" id="PTHR43190">
    <property type="entry name" value="N-ACETYL-D-GLUCOSAMINE KINASE"/>
    <property type="match status" value="1"/>
</dbReference>
<gene>
    <name evidence="3" type="ORF">POM88_050528</name>
</gene>
<evidence type="ECO:0000256" key="1">
    <source>
        <dbReference type="ARBA" id="ARBA00023180"/>
    </source>
</evidence>
<evidence type="ECO:0000313" key="3">
    <source>
        <dbReference type="EMBL" id="KAK1357272.1"/>
    </source>
</evidence>
<keyword evidence="4" id="KW-1185">Reference proteome</keyword>
<keyword evidence="1" id="KW-0325">Glycoprotein</keyword>
<accession>A0AAD8M2M7</accession>
<reference evidence="3" key="2">
    <citation type="submission" date="2023-05" db="EMBL/GenBank/DDBJ databases">
        <authorList>
            <person name="Schelkunov M.I."/>
        </authorList>
    </citation>
    <scope>NUCLEOTIDE SEQUENCE</scope>
    <source>
        <strain evidence="3">Hsosn_3</strain>
        <tissue evidence="3">Leaf</tissue>
    </source>
</reference>
<dbReference type="InterPro" id="IPR032872">
    <property type="entry name" value="WAK_assoc_C"/>
</dbReference>
<protein>
    <recommendedName>
        <fullName evidence="2">Wall-associated receptor kinase C-terminal domain-containing protein</fullName>
    </recommendedName>
</protein>
<feature type="domain" description="Wall-associated receptor kinase C-terminal" evidence="2">
    <location>
        <begin position="17"/>
        <end position="55"/>
    </location>
</feature>
<reference evidence="3" key="1">
    <citation type="submission" date="2023-02" db="EMBL/GenBank/DDBJ databases">
        <title>Genome of toxic invasive species Heracleum sosnowskyi carries increased number of genes despite the absence of recent whole-genome duplications.</title>
        <authorList>
            <person name="Schelkunov M."/>
            <person name="Shtratnikova V."/>
            <person name="Makarenko M."/>
            <person name="Klepikova A."/>
            <person name="Omelchenko D."/>
            <person name="Novikova G."/>
            <person name="Obukhova E."/>
            <person name="Bogdanov V."/>
            <person name="Penin A."/>
            <person name="Logacheva M."/>
        </authorList>
    </citation>
    <scope>NUCLEOTIDE SEQUENCE</scope>
    <source>
        <strain evidence="3">Hsosn_3</strain>
        <tissue evidence="3">Leaf</tissue>
    </source>
</reference>
<evidence type="ECO:0000313" key="4">
    <source>
        <dbReference type="Proteomes" id="UP001237642"/>
    </source>
</evidence>
<evidence type="ECO:0000259" key="2">
    <source>
        <dbReference type="Pfam" id="PF14380"/>
    </source>
</evidence>
<sequence>MLIDKSEEGEVKWNYSYSFDLEWVASNCSDCTTSGGYYGYKGAPDNKFQCLCDDRPHSRSLETEWYSQKRVETELYSQKQHFFSSGQATGWWVGYSHSEQLGFNVQVTVPSLASVYNEYALKSQYDTSIYLQKARHGGKYLMFHQICHTEFNSRNIFPSNVKLYVQNDVMAALASGTMGTISYGFTEDGREARAAGVGPVLGDWGR</sequence>
<comment type="caution">
    <text evidence="3">The sequence shown here is derived from an EMBL/GenBank/DDBJ whole genome shotgun (WGS) entry which is preliminary data.</text>
</comment>
<dbReference type="InterPro" id="IPR052519">
    <property type="entry name" value="Euk-type_GlcNAc_Kinase"/>
</dbReference>
<dbReference type="EMBL" id="JAUIZM010000011">
    <property type="protein sequence ID" value="KAK1357272.1"/>
    <property type="molecule type" value="Genomic_DNA"/>
</dbReference>
<dbReference type="Proteomes" id="UP001237642">
    <property type="component" value="Unassembled WGS sequence"/>
</dbReference>
<dbReference type="Pfam" id="PF14380">
    <property type="entry name" value="WAK_assoc"/>
    <property type="match status" value="1"/>
</dbReference>
<proteinExistence type="predicted"/>
<organism evidence="3 4">
    <name type="scientific">Heracleum sosnowskyi</name>
    <dbReference type="NCBI Taxonomy" id="360622"/>
    <lineage>
        <taxon>Eukaryota</taxon>
        <taxon>Viridiplantae</taxon>
        <taxon>Streptophyta</taxon>
        <taxon>Embryophyta</taxon>
        <taxon>Tracheophyta</taxon>
        <taxon>Spermatophyta</taxon>
        <taxon>Magnoliopsida</taxon>
        <taxon>eudicotyledons</taxon>
        <taxon>Gunneridae</taxon>
        <taxon>Pentapetalae</taxon>
        <taxon>asterids</taxon>
        <taxon>campanulids</taxon>
        <taxon>Apiales</taxon>
        <taxon>Apiaceae</taxon>
        <taxon>Apioideae</taxon>
        <taxon>apioid superclade</taxon>
        <taxon>Tordylieae</taxon>
        <taxon>Tordyliinae</taxon>
        <taxon>Heracleum</taxon>
    </lineage>
</organism>
<name>A0AAD8M2M7_9APIA</name>
<dbReference type="PANTHER" id="PTHR43190:SF3">
    <property type="entry name" value="N-ACETYL-D-GLUCOSAMINE KINASE"/>
    <property type="match status" value="1"/>
</dbReference>